<accession>D7FPF2</accession>
<evidence type="ECO:0000256" key="3">
    <source>
        <dbReference type="ARBA" id="ARBA00022448"/>
    </source>
</evidence>
<dbReference type="InterPro" id="IPR036259">
    <property type="entry name" value="MFS_trans_sf"/>
</dbReference>
<evidence type="ECO:0000256" key="8">
    <source>
        <dbReference type="SAM" id="Phobius"/>
    </source>
</evidence>
<dbReference type="GO" id="GO:0005773">
    <property type="term" value="C:vacuole"/>
    <property type="evidence" value="ECO:0007669"/>
    <property type="project" value="UniProtKB-ARBA"/>
</dbReference>
<evidence type="ECO:0000256" key="2">
    <source>
        <dbReference type="ARBA" id="ARBA00007467"/>
    </source>
</evidence>
<dbReference type="eggNOG" id="KOG3880">
    <property type="taxonomic scope" value="Eukaryota"/>
</dbReference>
<name>D7FPF2_ECTSI</name>
<keyword evidence="5 8" id="KW-1133">Transmembrane helix</keyword>
<proteinExistence type="inferred from homology"/>
<dbReference type="EMBL" id="FN648355">
    <property type="protein sequence ID" value="CBJ30410.1"/>
    <property type="molecule type" value="Genomic_DNA"/>
</dbReference>
<dbReference type="GO" id="GO:0012505">
    <property type="term" value="C:endomembrane system"/>
    <property type="evidence" value="ECO:0007669"/>
    <property type="project" value="UniProtKB-SubCell"/>
</dbReference>
<dbReference type="Pfam" id="PF02487">
    <property type="entry name" value="CLN3"/>
    <property type="match status" value="1"/>
</dbReference>
<evidence type="ECO:0000313" key="10">
    <source>
        <dbReference type="Proteomes" id="UP000002630"/>
    </source>
</evidence>
<feature type="compositionally biased region" description="Polar residues" evidence="7">
    <location>
        <begin position="108"/>
        <end position="120"/>
    </location>
</feature>
<evidence type="ECO:0000256" key="7">
    <source>
        <dbReference type="SAM" id="MobiDB-lite"/>
    </source>
</evidence>
<evidence type="ECO:0000256" key="1">
    <source>
        <dbReference type="ARBA" id="ARBA00004127"/>
    </source>
</evidence>
<keyword evidence="6 8" id="KW-0472">Membrane</keyword>
<feature type="transmembrane region" description="Helical" evidence="8">
    <location>
        <begin position="276"/>
        <end position="295"/>
    </location>
</feature>
<dbReference type="AlphaFoldDB" id="D7FPF2"/>
<dbReference type="SUPFAM" id="SSF103473">
    <property type="entry name" value="MFS general substrate transporter"/>
    <property type="match status" value="1"/>
</dbReference>
<feature type="transmembrane region" description="Helical" evidence="8">
    <location>
        <begin position="301"/>
        <end position="322"/>
    </location>
</feature>
<dbReference type="OMA" id="WLCNWQV"/>
<evidence type="ECO:0000256" key="4">
    <source>
        <dbReference type="ARBA" id="ARBA00022692"/>
    </source>
</evidence>
<feature type="transmembrane region" description="Helical" evidence="8">
    <location>
        <begin position="20"/>
        <end position="44"/>
    </location>
</feature>
<dbReference type="OrthoDB" id="5965864at2759"/>
<dbReference type="PANTHER" id="PTHR10981">
    <property type="entry name" value="BATTENIN"/>
    <property type="match status" value="1"/>
</dbReference>
<feature type="compositionally biased region" description="Low complexity" evidence="7">
    <location>
        <begin position="131"/>
        <end position="148"/>
    </location>
</feature>
<dbReference type="InParanoid" id="D7FPF2"/>
<dbReference type="GO" id="GO:0016020">
    <property type="term" value="C:membrane"/>
    <property type="evidence" value="ECO:0007669"/>
    <property type="project" value="InterPro"/>
</dbReference>
<reference evidence="9 10" key="1">
    <citation type="journal article" date="2010" name="Nature">
        <title>The Ectocarpus genome and the independent evolution of multicellularity in brown algae.</title>
        <authorList>
            <person name="Cock J.M."/>
            <person name="Sterck L."/>
            <person name="Rouze P."/>
            <person name="Scornet D."/>
            <person name="Allen A.E."/>
            <person name="Amoutzias G."/>
            <person name="Anthouard V."/>
            <person name="Artiguenave F."/>
            <person name="Aury J.M."/>
            <person name="Badger J.H."/>
            <person name="Beszteri B."/>
            <person name="Billiau K."/>
            <person name="Bonnet E."/>
            <person name="Bothwell J.H."/>
            <person name="Bowler C."/>
            <person name="Boyen C."/>
            <person name="Brownlee C."/>
            <person name="Carrano C.J."/>
            <person name="Charrier B."/>
            <person name="Cho G.Y."/>
            <person name="Coelho S.M."/>
            <person name="Collen J."/>
            <person name="Corre E."/>
            <person name="Da Silva C."/>
            <person name="Delage L."/>
            <person name="Delaroque N."/>
            <person name="Dittami S.M."/>
            <person name="Doulbeau S."/>
            <person name="Elias M."/>
            <person name="Farnham G."/>
            <person name="Gachon C.M."/>
            <person name="Gschloessl B."/>
            <person name="Heesch S."/>
            <person name="Jabbari K."/>
            <person name="Jubin C."/>
            <person name="Kawai H."/>
            <person name="Kimura K."/>
            <person name="Kloareg B."/>
            <person name="Kupper F.C."/>
            <person name="Lang D."/>
            <person name="Le Bail A."/>
            <person name="Leblanc C."/>
            <person name="Lerouge P."/>
            <person name="Lohr M."/>
            <person name="Lopez P.J."/>
            <person name="Martens C."/>
            <person name="Maumus F."/>
            <person name="Michel G."/>
            <person name="Miranda-Saavedra D."/>
            <person name="Morales J."/>
            <person name="Moreau H."/>
            <person name="Motomura T."/>
            <person name="Nagasato C."/>
            <person name="Napoli C.A."/>
            <person name="Nelson D.R."/>
            <person name="Nyvall-Collen P."/>
            <person name="Peters A.F."/>
            <person name="Pommier C."/>
            <person name="Potin P."/>
            <person name="Poulain J."/>
            <person name="Quesneville H."/>
            <person name="Read B."/>
            <person name="Rensing S.A."/>
            <person name="Ritter A."/>
            <person name="Rousvoal S."/>
            <person name="Samanta M."/>
            <person name="Samson G."/>
            <person name="Schroeder D.C."/>
            <person name="Segurens B."/>
            <person name="Strittmatter M."/>
            <person name="Tonon T."/>
            <person name="Tregear J.W."/>
            <person name="Valentin K."/>
            <person name="von Dassow P."/>
            <person name="Yamagishi T."/>
            <person name="Van de Peer Y."/>
            <person name="Wincker P."/>
        </authorList>
    </citation>
    <scope>NUCLEOTIDE SEQUENCE [LARGE SCALE GENOMIC DNA]</scope>
    <source>
        <strain evidence="10">Ec32 / CCAP1310/4</strain>
    </source>
</reference>
<dbReference type="PANTHER" id="PTHR10981:SF0">
    <property type="entry name" value="BATTENIN"/>
    <property type="match status" value="1"/>
</dbReference>
<gene>
    <name evidence="9" type="ORF">Esi_0189_0027</name>
</gene>
<dbReference type="Proteomes" id="UP000002630">
    <property type="component" value="Linkage Group LG17"/>
</dbReference>
<keyword evidence="10" id="KW-1185">Reference proteome</keyword>
<sequence>MLLVLSLVTVGYGGSTRVQLLGVCFSSLQAGLGESSFLALASFYDTPRALTAWSSGTGFAGIFGYAWVFALTFVLGLSFRATLMMANLLGLVFLYAYFKLLSAPRSGTLRNGSSSLQTRGGNRAAAPGTYSPIPSSQRSPSPSPSLNGPSGGRGAELFSSNSEQGGRDEDGGWGLGEGRGGGALDVELVPTGSVRAPEMTVGQRMCFTISLWRFTVPLMLVYFAEYTMQTGTWSAIGFPVSSMAARERFYEYANWCYQGGVFVSRSSGMLVRLSPLMLWSLPAAQVLMLLFFYLVAVEKFWYGYGLLFLCFGVGLVGGLGYVNAFRLVAEAVPPELKELALAAASVGDSFGVMFSDIFGTFVQACVYKKNGIPGAWASC</sequence>
<dbReference type="GO" id="GO:0051453">
    <property type="term" value="P:regulation of intracellular pH"/>
    <property type="evidence" value="ECO:0007669"/>
    <property type="project" value="TreeGrafter"/>
</dbReference>
<keyword evidence="3" id="KW-0813">Transport</keyword>
<organism evidence="9 10">
    <name type="scientific">Ectocarpus siliculosus</name>
    <name type="common">Brown alga</name>
    <name type="synonym">Conferva siliculosa</name>
    <dbReference type="NCBI Taxonomy" id="2880"/>
    <lineage>
        <taxon>Eukaryota</taxon>
        <taxon>Sar</taxon>
        <taxon>Stramenopiles</taxon>
        <taxon>Ochrophyta</taxon>
        <taxon>PX clade</taxon>
        <taxon>Phaeophyceae</taxon>
        <taxon>Ectocarpales</taxon>
        <taxon>Ectocarpaceae</taxon>
        <taxon>Ectocarpus</taxon>
    </lineage>
</organism>
<protein>
    <recommendedName>
        <fullName evidence="11">Battenin</fullName>
    </recommendedName>
</protein>
<dbReference type="STRING" id="2880.D7FPF2"/>
<evidence type="ECO:0000313" key="9">
    <source>
        <dbReference type="EMBL" id="CBJ30410.1"/>
    </source>
</evidence>
<comment type="subcellular location">
    <subcellularLocation>
        <location evidence="1">Endomembrane system</location>
        <topology evidence="1">Multi-pass membrane protein</topology>
    </subcellularLocation>
</comment>
<evidence type="ECO:0000256" key="5">
    <source>
        <dbReference type="ARBA" id="ARBA00022989"/>
    </source>
</evidence>
<keyword evidence="4 8" id="KW-0812">Transmembrane</keyword>
<dbReference type="EMBL" id="FN649742">
    <property type="protein sequence ID" value="CBJ30410.1"/>
    <property type="molecule type" value="Genomic_DNA"/>
</dbReference>
<feature type="region of interest" description="Disordered" evidence="7">
    <location>
        <begin position="108"/>
        <end position="176"/>
    </location>
</feature>
<feature type="transmembrane region" description="Helical" evidence="8">
    <location>
        <begin position="81"/>
        <end position="98"/>
    </location>
</feature>
<feature type="transmembrane region" description="Helical" evidence="8">
    <location>
        <begin position="56"/>
        <end position="75"/>
    </location>
</feature>
<dbReference type="InterPro" id="IPR003492">
    <property type="entry name" value="Battenin_disease_Cln3"/>
</dbReference>
<evidence type="ECO:0000256" key="6">
    <source>
        <dbReference type="ARBA" id="ARBA00023136"/>
    </source>
</evidence>
<comment type="similarity">
    <text evidence="2">Belongs to the battenin family.</text>
</comment>
<evidence type="ECO:0008006" key="11">
    <source>
        <dbReference type="Google" id="ProtNLM"/>
    </source>
</evidence>